<dbReference type="InterPro" id="IPR001347">
    <property type="entry name" value="SIS_dom"/>
</dbReference>
<keyword evidence="4" id="KW-1185">Reference proteome</keyword>
<evidence type="ECO:0000313" key="3">
    <source>
        <dbReference type="EMBL" id="RIH91492.1"/>
    </source>
</evidence>
<dbReference type="AlphaFoldDB" id="A0A399F9A1"/>
<dbReference type="InterPro" id="IPR017552">
    <property type="entry name" value="PHI/rmpB"/>
</dbReference>
<dbReference type="EC" id="5.3.1.27" evidence="3"/>
<dbReference type="Gene3D" id="3.40.50.10490">
    <property type="entry name" value="Glucose-6-phosphate isomerase like protein, domain 1"/>
    <property type="match status" value="1"/>
</dbReference>
<dbReference type="GO" id="GO:0043800">
    <property type="term" value="F:6-phospho-3-hexuloisomerase activity"/>
    <property type="evidence" value="ECO:0007669"/>
    <property type="project" value="UniProtKB-EC"/>
</dbReference>
<dbReference type="PANTHER" id="PTHR43443">
    <property type="entry name" value="3-HEXULOSE-6-PHOSPHATE ISOMERASE"/>
    <property type="match status" value="1"/>
</dbReference>
<dbReference type="EMBL" id="QWLB01000041">
    <property type="protein sequence ID" value="RIH91492.1"/>
    <property type="molecule type" value="Genomic_DNA"/>
</dbReference>
<keyword evidence="3" id="KW-0413">Isomerase</keyword>
<comment type="similarity">
    <text evidence="1">Belongs to the SIS family. PHI subfamily.</text>
</comment>
<dbReference type="Pfam" id="PF01380">
    <property type="entry name" value="SIS"/>
    <property type="match status" value="1"/>
</dbReference>
<dbReference type="RefSeq" id="WP_206075094.1">
    <property type="nucleotide sequence ID" value="NZ_BJXM01000025.1"/>
</dbReference>
<evidence type="ECO:0000313" key="4">
    <source>
        <dbReference type="Proteomes" id="UP000266178"/>
    </source>
</evidence>
<gene>
    <name evidence="3" type="primary">hxlB</name>
    <name evidence="3" type="ORF">Mgrana_02615</name>
</gene>
<dbReference type="PANTHER" id="PTHR43443:SF1">
    <property type="entry name" value="3-HEXULOSE-6-PHOSPHATE ISOMERASE"/>
    <property type="match status" value="1"/>
</dbReference>
<reference evidence="3 4" key="1">
    <citation type="submission" date="2018-08" db="EMBL/GenBank/DDBJ databases">
        <title>Meiothermus granaticius genome AF-68 sequencing project.</title>
        <authorList>
            <person name="Da Costa M.S."/>
            <person name="Albuquerque L."/>
            <person name="Raposo P."/>
            <person name="Froufe H.J.C."/>
            <person name="Barroso C.S."/>
            <person name="Egas C."/>
        </authorList>
    </citation>
    <scope>NUCLEOTIDE SEQUENCE [LARGE SCALE GENOMIC DNA]</scope>
    <source>
        <strain evidence="3 4">AF-68</strain>
    </source>
</reference>
<dbReference type="SUPFAM" id="SSF53697">
    <property type="entry name" value="SIS domain"/>
    <property type="match status" value="1"/>
</dbReference>
<dbReference type="GO" id="GO:0097367">
    <property type="term" value="F:carbohydrate derivative binding"/>
    <property type="evidence" value="ECO:0007669"/>
    <property type="project" value="InterPro"/>
</dbReference>
<organism evidence="3 4">
    <name type="scientific">Meiothermus granaticius NBRC 107808</name>
    <dbReference type="NCBI Taxonomy" id="1227551"/>
    <lineage>
        <taxon>Bacteria</taxon>
        <taxon>Thermotogati</taxon>
        <taxon>Deinococcota</taxon>
        <taxon>Deinococci</taxon>
        <taxon>Thermales</taxon>
        <taxon>Thermaceae</taxon>
        <taxon>Meiothermus</taxon>
    </lineage>
</organism>
<evidence type="ECO:0000259" key="2">
    <source>
        <dbReference type="PROSITE" id="PS51464"/>
    </source>
</evidence>
<name>A0A399F9A1_9DEIN</name>
<proteinExistence type="inferred from homology"/>
<dbReference type="CDD" id="cd05005">
    <property type="entry name" value="SIS_PHI"/>
    <property type="match status" value="1"/>
</dbReference>
<evidence type="ECO:0000256" key="1">
    <source>
        <dbReference type="ARBA" id="ARBA00009235"/>
    </source>
</evidence>
<protein>
    <submittedName>
        <fullName evidence="3">3-hexulose-6-phosphate isomerase</fullName>
        <ecNumber evidence="3">5.3.1.27</ecNumber>
    </submittedName>
</protein>
<dbReference type="PROSITE" id="PS51464">
    <property type="entry name" value="SIS"/>
    <property type="match status" value="1"/>
</dbReference>
<comment type="caution">
    <text evidence="3">The sequence shown here is derived from an EMBL/GenBank/DDBJ whole genome shotgun (WGS) entry which is preliminary data.</text>
</comment>
<dbReference type="GO" id="GO:1901135">
    <property type="term" value="P:carbohydrate derivative metabolic process"/>
    <property type="evidence" value="ECO:0007669"/>
    <property type="project" value="InterPro"/>
</dbReference>
<dbReference type="Proteomes" id="UP000266178">
    <property type="component" value="Unassembled WGS sequence"/>
</dbReference>
<accession>A0A399F9A1</accession>
<sequence length="186" mass="19987">MSGFKSMAIQALGEIRSVLERMPEHALDPLLDELLQARRIATYGVGREGLMMKALCMRLFHLGLDAHVVGDMTTPPLGQGDLLLVSAGPGYFSTVDALVGVARQAGARTGCITAQPEGPTPQRCDLVIHLPAQTMANDQAAAASILPMGSLYEAVQLVVFDLVSILLRERLGQTPAQMRSRHTNLE</sequence>
<dbReference type="InterPro" id="IPR046348">
    <property type="entry name" value="SIS_dom_sf"/>
</dbReference>
<feature type="domain" description="SIS" evidence="2">
    <location>
        <begin position="30"/>
        <end position="173"/>
    </location>
</feature>